<dbReference type="Pfam" id="PF00593">
    <property type="entry name" value="TonB_dep_Rec_b-barrel"/>
    <property type="match status" value="1"/>
</dbReference>
<comment type="caution">
    <text evidence="15">The sequence shown here is derived from an EMBL/GenBank/DDBJ whole genome shotgun (WGS) entry which is preliminary data.</text>
</comment>
<evidence type="ECO:0000256" key="1">
    <source>
        <dbReference type="ARBA" id="ARBA00004571"/>
    </source>
</evidence>
<dbReference type="Pfam" id="PF07715">
    <property type="entry name" value="Plug"/>
    <property type="match status" value="1"/>
</dbReference>
<evidence type="ECO:0000256" key="2">
    <source>
        <dbReference type="ARBA" id="ARBA00009810"/>
    </source>
</evidence>
<dbReference type="AlphaFoldDB" id="A0A4R5VWX7"/>
<evidence type="ECO:0000313" key="15">
    <source>
        <dbReference type="EMBL" id="TDK62805.1"/>
    </source>
</evidence>
<dbReference type="PROSITE" id="PS52016">
    <property type="entry name" value="TONB_DEPENDENT_REC_3"/>
    <property type="match status" value="1"/>
</dbReference>
<dbReference type="InterPro" id="IPR039426">
    <property type="entry name" value="TonB-dep_rcpt-like"/>
</dbReference>
<dbReference type="InterPro" id="IPR012910">
    <property type="entry name" value="Plug_dom"/>
</dbReference>
<keyword evidence="3 10" id="KW-0813">Transport</keyword>
<sequence>MMMETIMSRSLRLMFSGGVALGIGMLAQPAFAQDTTTAAPVQRVEITGSSIRRVDAETPSPVQVLSSEDLKKSGFTSVADVLSNITANGQGTLSQGFSGAFAAGASAISLRGLNSSATLVLIDGHRMAPNALADDAQRLFVDTSNIPFDAVERIEILKDGASAIYGSDAMAGVVNVILKKSVVGTTVSGEAGSTTEGGGATKHASITSGFGDLEEDGYNAFAALEYRHQNAISNGQRLGDGGWTTQDFTSQGGNRPLTPGVTPVPGKATPVVTLTPYFYIPGTKTVPFTASSTAFLQGPCSGFAAMIADQCKYINPNSIQPETENINLLTSFTKRLAGDWKLGVKASLFEAKTDVSPRFGATIPSSYAPYVAVSANQVPVPVGVSGTVRFPATYPGNTFGIPVRAAGYAGGPDRQDDVTSKNYRFVADLEGTIGEWDISTAAGWTRNKINESTAGTMDPRAFNAAINRPVNPYLIQGTNSASDIATIFPTLKQTDTSTLYFGDFRANRSLATLAGGDLGISVGAAYSHLDLNSPAADLVAEGLIAGNNAYAVGSQTNTSVFGEFAAPVLKTLELDGALRYDHFDNSSGAATPKVAFKWTPTSAVALRGSYSTGFRAPNPAENGKAGNAYVDVTNTYDAINCPGGPTAIKINGVGVPAANTNNCGVNTILQGATKNLDPEKSKSKTLGVILEPVKGWSTTYDLYQIEISKQIISGTPDFNNPVRAATVTPGQLCNDGLGGTTACNPAPTTPPILYYPAGYINANSTKVSGWELETRYKFNLGDKGSLAAKFDWSHTMSYLLTQPGLPDAQLAGTHGPSVVGGNTANPKDRIQATLTYEKGALAVTTGLDWVGRYDLTDPSIGVNDCQAGQTANTSWFNGDGVNGQNYCKVASFMTTKLVIGYKVSKQLFIHFNMDNVFNRQAPVDLNSYGSQAFPYNPSLHYAGAIGRTFNGGLTYSF</sequence>
<evidence type="ECO:0000256" key="3">
    <source>
        <dbReference type="ARBA" id="ARBA00022448"/>
    </source>
</evidence>
<evidence type="ECO:0000256" key="5">
    <source>
        <dbReference type="ARBA" id="ARBA00022692"/>
    </source>
</evidence>
<keyword evidence="8 15" id="KW-0675">Receptor</keyword>
<feature type="signal peptide" evidence="12">
    <location>
        <begin position="1"/>
        <end position="32"/>
    </location>
</feature>
<proteinExistence type="inferred from homology"/>
<accession>A0A4R5VWX7</accession>
<dbReference type="Gene3D" id="2.170.130.10">
    <property type="entry name" value="TonB-dependent receptor, plug domain"/>
    <property type="match status" value="1"/>
</dbReference>
<dbReference type="Proteomes" id="UP000294829">
    <property type="component" value="Unassembled WGS sequence"/>
</dbReference>
<keyword evidence="16" id="KW-1185">Reference proteome</keyword>
<dbReference type="GO" id="GO:0009279">
    <property type="term" value="C:cell outer membrane"/>
    <property type="evidence" value="ECO:0007669"/>
    <property type="project" value="UniProtKB-SubCell"/>
</dbReference>
<dbReference type="InterPro" id="IPR000531">
    <property type="entry name" value="Beta-barrel_TonB"/>
</dbReference>
<feature type="domain" description="TonB-dependent receptor-like beta-barrel" evidence="13">
    <location>
        <begin position="394"/>
        <end position="916"/>
    </location>
</feature>
<keyword evidence="5 10" id="KW-0812">Transmembrane</keyword>
<evidence type="ECO:0000259" key="14">
    <source>
        <dbReference type="Pfam" id="PF07715"/>
    </source>
</evidence>
<organism evidence="15 16">
    <name type="scientific">Sapientia aquatica</name>
    <dbReference type="NCBI Taxonomy" id="1549640"/>
    <lineage>
        <taxon>Bacteria</taxon>
        <taxon>Pseudomonadati</taxon>
        <taxon>Pseudomonadota</taxon>
        <taxon>Betaproteobacteria</taxon>
        <taxon>Burkholderiales</taxon>
        <taxon>Oxalobacteraceae</taxon>
        <taxon>Sapientia</taxon>
    </lineage>
</organism>
<keyword evidence="4 10" id="KW-1134">Transmembrane beta strand</keyword>
<protein>
    <submittedName>
        <fullName evidence="15">TonB-dependent receptor</fullName>
    </submittedName>
</protein>
<reference evidence="15 16" key="1">
    <citation type="submission" date="2019-03" db="EMBL/GenBank/DDBJ databases">
        <title>Sapientia aquatica gen. nov., sp. nov., isolated from a crater lake.</title>
        <authorList>
            <person name="Felfoldi T."/>
            <person name="Szabo A."/>
            <person name="Toth E."/>
            <person name="Schumann P."/>
            <person name="Keki Z."/>
            <person name="Marialigeti K."/>
            <person name="Mathe I."/>
        </authorList>
    </citation>
    <scope>NUCLEOTIDE SEQUENCE [LARGE SCALE GENOMIC DNA]</scope>
    <source>
        <strain evidence="15 16">SA-152</strain>
    </source>
</reference>
<dbReference type="InterPro" id="IPR036942">
    <property type="entry name" value="Beta-barrel_TonB_sf"/>
</dbReference>
<evidence type="ECO:0000256" key="8">
    <source>
        <dbReference type="ARBA" id="ARBA00023170"/>
    </source>
</evidence>
<evidence type="ECO:0000256" key="11">
    <source>
        <dbReference type="RuleBase" id="RU003357"/>
    </source>
</evidence>
<dbReference type="OrthoDB" id="8530571at2"/>
<keyword evidence="12" id="KW-0732">Signal</keyword>
<evidence type="ECO:0000256" key="12">
    <source>
        <dbReference type="SAM" id="SignalP"/>
    </source>
</evidence>
<name>A0A4R5VWX7_9BURK</name>
<dbReference type="SUPFAM" id="SSF56935">
    <property type="entry name" value="Porins"/>
    <property type="match status" value="1"/>
</dbReference>
<keyword evidence="9 10" id="KW-0998">Cell outer membrane</keyword>
<gene>
    <name evidence="15" type="ORF">E2I14_16035</name>
</gene>
<dbReference type="EMBL" id="SMYL01000010">
    <property type="protein sequence ID" value="TDK62805.1"/>
    <property type="molecule type" value="Genomic_DNA"/>
</dbReference>
<keyword evidence="7 10" id="KW-0472">Membrane</keyword>
<evidence type="ECO:0000259" key="13">
    <source>
        <dbReference type="Pfam" id="PF00593"/>
    </source>
</evidence>
<dbReference type="RefSeq" id="WP_133330367.1">
    <property type="nucleotide sequence ID" value="NZ_SMYL01000010.1"/>
</dbReference>
<feature type="chain" id="PRO_5020983735" evidence="12">
    <location>
        <begin position="33"/>
        <end position="957"/>
    </location>
</feature>
<evidence type="ECO:0000256" key="9">
    <source>
        <dbReference type="ARBA" id="ARBA00023237"/>
    </source>
</evidence>
<comment type="subcellular location">
    <subcellularLocation>
        <location evidence="1 10">Cell outer membrane</location>
        <topology evidence="1 10">Multi-pass membrane protein</topology>
    </subcellularLocation>
</comment>
<dbReference type="PANTHER" id="PTHR47234:SF1">
    <property type="entry name" value="TONB-DEPENDENT RECEPTOR"/>
    <property type="match status" value="1"/>
</dbReference>
<evidence type="ECO:0000256" key="4">
    <source>
        <dbReference type="ARBA" id="ARBA00022452"/>
    </source>
</evidence>
<dbReference type="PANTHER" id="PTHR47234">
    <property type="match status" value="1"/>
</dbReference>
<comment type="similarity">
    <text evidence="2 10 11">Belongs to the TonB-dependent receptor family.</text>
</comment>
<dbReference type="InterPro" id="IPR037066">
    <property type="entry name" value="Plug_dom_sf"/>
</dbReference>
<evidence type="ECO:0000256" key="10">
    <source>
        <dbReference type="PROSITE-ProRule" id="PRU01360"/>
    </source>
</evidence>
<feature type="domain" description="TonB-dependent receptor plug" evidence="14">
    <location>
        <begin position="56"/>
        <end position="173"/>
    </location>
</feature>
<dbReference type="Gene3D" id="2.40.170.20">
    <property type="entry name" value="TonB-dependent receptor, beta-barrel domain"/>
    <property type="match status" value="1"/>
</dbReference>
<evidence type="ECO:0000313" key="16">
    <source>
        <dbReference type="Proteomes" id="UP000294829"/>
    </source>
</evidence>
<evidence type="ECO:0000256" key="7">
    <source>
        <dbReference type="ARBA" id="ARBA00023136"/>
    </source>
</evidence>
<keyword evidence="6 11" id="KW-0798">TonB box</keyword>
<evidence type="ECO:0000256" key="6">
    <source>
        <dbReference type="ARBA" id="ARBA00023077"/>
    </source>
</evidence>